<evidence type="ECO:0000259" key="1">
    <source>
        <dbReference type="Pfam" id="PF03235"/>
    </source>
</evidence>
<evidence type="ECO:0000313" key="3">
    <source>
        <dbReference type="EMBL" id="AIF14427.1"/>
    </source>
</evidence>
<evidence type="ECO:0008006" key="4">
    <source>
        <dbReference type="Google" id="ProtNLM"/>
    </source>
</evidence>
<name>A0A075HJ60_9ARCH</name>
<accession>A0A075HJ60</accession>
<dbReference type="Pfam" id="PF03235">
    <property type="entry name" value="GmrSD_N"/>
    <property type="match status" value="1"/>
</dbReference>
<dbReference type="PANTHER" id="PTHR37292:SF2">
    <property type="entry name" value="DUF262 DOMAIN-CONTAINING PROTEIN"/>
    <property type="match status" value="1"/>
</dbReference>
<sequence>MNKNRDVATYDVGHLNIDSILHWLKRDEIDIPELQRPFVWTPKKIWEFIEALYHGHPIGFFVTYDKPSIPLKGGKKAKSGSKIIIDGQQRIKALQSVVLQGKPIINEKWKEINPKVAFNPQNEDNQFAISSNRHKKNPKWIDDIGPIIDHPSNVMPAITNYMAENKKADKKKVENAIWQLSTIGQRVIGEIVIRNDTDSGTVAQIFVDINSKNTVLKKADYIGAMISSVDDKQGPSVRKCFDNFSRLLQNPAQYKEVANDKQFAKDGFLKKISWLAKKKHKPIYKPDYEDVLNVVGQLKFNIIKLDVILDLLKGWNTKKKQYETSISRQTLKKLEAGVLEVSNEYNFLSFEEILKGIGFVDYSILQKNKGAALNFVYAVYLKLKNKLPDRKLAMIIGKWFVMSLLTSRYSGAGYANLQTDLDFIEKNNIEKALDDIEKDKLRQDFWDSDLVIDLTKSSSYRANSTLAVLHAAMINDGTRGFLSKDIKTFQLFQDKGQIHHIFPQDFLKKKGFVKREINQFANLVPTTTKINGHIKNKPPKTYLDEVREGVKKGKPEFYGFIDDKSLKTNFEQNCIPEDITKMTERQYETFLKQRRKLMAKKIEKYYKNL</sequence>
<dbReference type="Pfam" id="PF07510">
    <property type="entry name" value="GmrSD_C"/>
    <property type="match status" value="1"/>
</dbReference>
<dbReference type="EMBL" id="KF901001">
    <property type="protein sequence ID" value="AIF14427.1"/>
    <property type="molecule type" value="Genomic_DNA"/>
</dbReference>
<proteinExistence type="predicted"/>
<dbReference type="InterPro" id="IPR011089">
    <property type="entry name" value="GmrSD_C"/>
</dbReference>
<protein>
    <recommendedName>
        <fullName evidence="4">DUF262 domain-containing protein</fullName>
    </recommendedName>
</protein>
<feature type="domain" description="GmrSD restriction endonucleases C-terminal" evidence="2">
    <location>
        <begin position="454"/>
        <end position="540"/>
    </location>
</feature>
<dbReference type="InterPro" id="IPR004919">
    <property type="entry name" value="GmrSD_N"/>
</dbReference>
<reference evidence="3" key="1">
    <citation type="journal article" date="2014" name="Genome Biol. Evol.">
        <title>Pangenome evidence for extensive interdomain horizontal transfer affecting lineage core and shell genes in uncultured planktonic thaumarchaeota and euryarchaeota.</title>
        <authorList>
            <person name="Deschamps P."/>
            <person name="Zivanovic Y."/>
            <person name="Moreira D."/>
            <person name="Rodriguez-Valera F."/>
            <person name="Lopez-Garcia P."/>
        </authorList>
    </citation>
    <scope>NUCLEOTIDE SEQUENCE</scope>
</reference>
<organism evidence="3">
    <name type="scientific">uncultured marine thaumarchaeote KM3_67_B11</name>
    <dbReference type="NCBI Taxonomy" id="1456234"/>
    <lineage>
        <taxon>Archaea</taxon>
        <taxon>Nitrososphaerota</taxon>
        <taxon>environmental samples</taxon>
    </lineage>
</organism>
<dbReference type="AlphaFoldDB" id="A0A075HJ60"/>
<feature type="domain" description="GmrSD restriction endonucleases N-terminal" evidence="1">
    <location>
        <begin position="25"/>
        <end position="224"/>
    </location>
</feature>
<evidence type="ECO:0000259" key="2">
    <source>
        <dbReference type="Pfam" id="PF07510"/>
    </source>
</evidence>
<dbReference type="PANTHER" id="PTHR37292">
    <property type="entry name" value="VNG6097C"/>
    <property type="match status" value="1"/>
</dbReference>